<dbReference type="AlphaFoldDB" id="A0A9P6HBT7"/>
<organism evidence="1 2">
    <name type="scientific">Thelephora terrestris</name>
    <dbReference type="NCBI Taxonomy" id="56493"/>
    <lineage>
        <taxon>Eukaryota</taxon>
        <taxon>Fungi</taxon>
        <taxon>Dikarya</taxon>
        <taxon>Basidiomycota</taxon>
        <taxon>Agaricomycotina</taxon>
        <taxon>Agaricomycetes</taxon>
        <taxon>Thelephorales</taxon>
        <taxon>Thelephoraceae</taxon>
        <taxon>Thelephora</taxon>
    </lineage>
</organism>
<sequence length="229" mass="25450">MYHAAVAIGIGRRLCLSRCRRLRSPFARHLCRFHPLASPPAPSNLSFQGESAVLREVLTFSLHLDWLVALILIRETVVIHLSLNKLKWCGPFLLNVVHYFTYEACGAVCPPSLSFSSPGRCLCGRSGFPCQDSKPRERFGDRRVVAPHPLTALRLQRFARVRVSIPCLHTAWTGVSRSSTSTLISIPRGRRTSSFSLRLYAQRLAPLSDLAHGFPIQSTLYGAEALGKS</sequence>
<gene>
    <name evidence="1" type="ORF">BJ322DRAFT_883865</name>
</gene>
<proteinExistence type="predicted"/>
<comment type="caution">
    <text evidence="1">The sequence shown here is derived from an EMBL/GenBank/DDBJ whole genome shotgun (WGS) entry which is preliminary data.</text>
</comment>
<evidence type="ECO:0000313" key="2">
    <source>
        <dbReference type="Proteomes" id="UP000736335"/>
    </source>
</evidence>
<accession>A0A9P6HBT7</accession>
<dbReference type="EMBL" id="WIUZ02000009">
    <property type="protein sequence ID" value="KAF9783866.1"/>
    <property type="molecule type" value="Genomic_DNA"/>
</dbReference>
<protein>
    <submittedName>
        <fullName evidence="1">Uncharacterized protein</fullName>
    </submittedName>
</protein>
<reference evidence="1" key="1">
    <citation type="journal article" date="2020" name="Nat. Commun.">
        <title>Large-scale genome sequencing of mycorrhizal fungi provides insights into the early evolution of symbiotic traits.</title>
        <authorList>
            <person name="Miyauchi S."/>
            <person name="Kiss E."/>
            <person name="Kuo A."/>
            <person name="Drula E."/>
            <person name="Kohler A."/>
            <person name="Sanchez-Garcia M."/>
            <person name="Morin E."/>
            <person name="Andreopoulos B."/>
            <person name="Barry K.W."/>
            <person name="Bonito G."/>
            <person name="Buee M."/>
            <person name="Carver A."/>
            <person name="Chen C."/>
            <person name="Cichocki N."/>
            <person name="Clum A."/>
            <person name="Culley D."/>
            <person name="Crous P.W."/>
            <person name="Fauchery L."/>
            <person name="Girlanda M."/>
            <person name="Hayes R.D."/>
            <person name="Keri Z."/>
            <person name="LaButti K."/>
            <person name="Lipzen A."/>
            <person name="Lombard V."/>
            <person name="Magnuson J."/>
            <person name="Maillard F."/>
            <person name="Murat C."/>
            <person name="Nolan M."/>
            <person name="Ohm R.A."/>
            <person name="Pangilinan J."/>
            <person name="Pereira M.F."/>
            <person name="Perotto S."/>
            <person name="Peter M."/>
            <person name="Pfister S."/>
            <person name="Riley R."/>
            <person name="Sitrit Y."/>
            <person name="Stielow J.B."/>
            <person name="Szollosi G."/>
            <person name="Zifcakova L."/>
            <person name="Stursova M."/>
            <person name="Spatafora J.W."/>
            <person name="Tedersoo L."/>
            <person name="Vaario L.M."/>
            <person name="Yamada A."/>
            <person name="Yan M."/>
            <person name="Wang P."/>
            <person name="Xu J."/>
            <person name="Bruns T."/>
            <person name="Baldrian P."/>
            <person name="Vilgalys R."/>
            <person name="Dunand C."/>
            <person name="Henrissat B."/>
            <person name="Grigoriev I.V."/>
            <person name="Hibbett D."/>
            <person name="Nagy L.G."/>
            <person name="Martin F.M."/>
        </authorList>
    </citation>
    <scope>NUCLEOTIDE SEQUENCE</scope>
    <source>
        <strain evidence="1">UH-Tt-Lm1</strain>
    </source>
</reference>
<name>A0A9P6HBT7_9AGAM</name>
<evidence type="ECO:0000313" key="1">
    <source>
        <dbReference type="EMBL" id="KAF9783866.1"/>
    </source>
</evidence>
<dbReference type="Proteomes" id="UP000736335">
    <property type="component" value="Unassembled WGS sequence"/>
</dbReference>
<reference evidence="1" key="2">
    <citation type="submission" date="2020-11" db="EMBL/GenBank/DDBJ databases">
        <authorList>
            <consortium name="DOE Joint Genome Institute"/>
            <person name="Kuo A."/>
            <person name="Miyauchi S."/>
            <person name="Kiss E."/>
            <person name="Drula E."/>
            <person name="Kohler A."/>
            <person name="Sanchez-Garcia M."/>
            <person name="Andreopoulos B."/>
            <person name="Barry K.W."/>
            <person name="Bonito G."/>
            <person name="Buee M."/>
            <person name="Carver A."/>
            <person name="Chen C."/>
            <person name="Cichocki N."/>
            <person name="Clum A."/>
            <person name="Culley D."/>
            <person name="Crous P.W."/>
            <person name="Fauchery L."/>
            <person name="Girlanda M."/>
            <person name="Hayes R."/>
            <person name="Keri Z."/>
            <person name="Labutti K."/>
            <person name="Lipzen A."/>
            <person name="Lombard V."/>
            <person name="Magnuson J."/>
            <person name="Maillard F."/>
            <person name="Morin E."/>
            <person name="Murat C."/>
            <person name="Nolan M."/>
            <person name="Ohm R."/>
            <person name="Pangilinan J."/>
            <person name="Pereira M."/>
            <person name="Perotto S."/>
            <person name="Peter M."/>
            <person name="Riley R."/>
            <person name="Sitrit Y."/>
            <person name="Stielow B."/>
            <person name="Szollosi G."/>
            <person name="Zifcakova L."/>
            <person name="Stursova M."/>
            <person name="Spatafora J.W."/>
            <person name="Tedersoo L."/>
            <person name="Vaario L.-M."/>
            <person name="Yamada A."/>
            <person name="Yan M."/>
            <person name="Wang P."/>
            <person name="Xu J."/>
            <person name="Bruns T."/>
            <person name="Baldrian P."/>
            <person name="Vilgalys R."/>
            <person name="Henrissat B."/>
            <person name="Grigoriev I.V."/>
            <person name="Hibbett D."/>
            <person name="Nagy L.G."/>
            <person name="Martin F.M."/>
        </authorList>
    </citation>
    <scope>NUCLEOTIDE SEQUENCE</scope>
    <source>
        <strain evidence="1">UH-Tt-Lm1</strain>
    </source>
</reference>
<keyword evidence="2" id="KW-1185">Reference proteome</keyword>